<reference evidence="2" key="1">
    <citation type="journal article" date="2020" name="J Insects Food Feed">
        <title>The yellow mealworm (Tenebrio molitor) genome: a resource for the emerging insects as food and feed industry.</title>
        <authorList>
            <person name="Eriksson T."/>
            <person name="Andere A."/>
            <person name="Kelstrup H."/>
            <person name="Emery V."/>
            <person name="Picard C."/>
        </authorList>
    </citation>
    <scope>NUCLEOTIDE SEQUENCE</scope>
    <source>
        <strain evidence="2">Stoneville</strain>
        <tissue evidence="2">Whole head</tissue>
    </source>
</reference>
<gene>
    <name evidence="2" type="ORF">GEV33_010120</name>
</gene>
<name>A0A8J6HDS9_TENMO</name>
<evidence type="ECO:0000313" key="3">
    <source>
        <dbReference type="Proteomes" id="UP000719412"/>
    </source>
</evidence>
<keyword evidence="3" id="KW-1185">Reference proteome</keyword>
<proteinExistence type="predicted"/>
<feature type="compositionally biased region" description="Basic and acidic residues" evidence="1">
    <location>
        <begin position="95"/>
        <end position="105"/>
    </location>
</feature>
<comment type="caution">
    <text evidence="2">The sequence shown here is derived from an EMBL/GenBank/DDBJ whole genome shotgun (WGS) entry which is preliminary data.</text>
</comment>
<evidence type="ECO:0000313" key="2">
    <source>
        <dbReference type="EMBL" id="KAH0812671.1"/>
    </source>
</evidence>
<evidence type="ECO:0000256" key="1">
    <source>
        <dbReference type="SAM" id="MobiDB-lite"/>
    </source>
</evidence>
<feature type="compositionally biased region" description="Basic residues" evidence="1">
    <location>
        <begin position="85"/>
        <end position="94"/>
    </location>
</feature>
<dbReference type="Proteomes" id="UP000719412">
    <property type="component" value="Unassembled WGS sequence"/>
</dbReference>
<sequence length="219" mass="24780">MTNRLSRWQRVSQAQHHFWKRWSKNEDKSRKGGPLLHHLPSWILHPGPLALTLTAAAIRGGSNRTTPGDLLPAPTLAAAALLQKQRKQQRRSKIRRTEKVVRPDNDSIPDEVTVSSERTTDVQKMNVFLIPLESRSRRSSLRCGVVEALPRRRSTQDTGLLLGLHHVFTPSHWPVHRPPLTPLSPATVVPSKKPRSGRRECLPQDDEGGRVFKRNSTLK</sequence>
<reference evidence="2" key="2">
    <citation type="submission" date="2021-08" db="EMBL/GenBank/DDBJ databases">
        <authorList>
            <person name="Eriksson T."/>
        </authorList>
    </citation>
    <scope>NUCLEOTIDE SEQUENCE</scope>
    <source>
        <strain evidence="2">Stoneville</strain>
        <tissue evidence="2">Whole head</tissue>
    </source>
</reference>
<dbReference type="AlphaFoldDB" id="A0A8J6HDS9"/>
<protein>
    <submittedName>
        <fullName evidence="2">Uncharacterized protein</fullName>
    </submittedName>
</protein>
<dbReference type="EMBL" id="JABDTM020025867">
    <property type="protein sequence ID" value="KAH0812671.1"/>
    <property type="molecule type" value="Genomic_DNA"/>
</dbReference>
<feature type="compositionally biased region" description="Basic and acidic residues" evidence="1">
    <location>
        <begin position="197"/>
        <end position="210"/>
    </location>
</feature>
<organism evidence="2 3">
    <name type="scientific">Tenebrio molitor</name>
    <name type="common">Yellow mealworm beetle</name>
    <dbReference type="NCBI Taxonomy" id="7067"/>
    <lineage>
        <taxon>Eukaryota</taxon>
        <taxon>Metazoa</taxon>
        <taxon>Ecdysozoa</taxon>
        <taxon>Arthropoda</taxon>
        <taxon>Hexapoda</taxon>
        <taxon>Insecta</taxon>
        <taxon>Pterygota</taxon>
        <taxon>Neoptera</taxon>
        <taxon>Endopterygota</taxon>
        <taxon>Coleoptera</taxon>
        <taxon>Polyphaga</taxon>
        <taxon>Cucujiformia</taxon>
        <taxon>Tenebrionidae</taxon>
        <taxon>Tenebrio</taxon>
    </lineage>
</organism>
<accession>A0A8J6HDS9</accession>
<feature type="region of interest" description="Disordered" evidence="1">
    <location>
        <begin position="176"/>
        <end position="219"/>
    </location>
</feature>
<feature type="region of interest" description="Disordered" evidence="1">
    <location>
        <begin position="85"/>
        <end position="117"/>
    </location>
</feature>